<comment type="subcellular location">
    <subcellularLocation>
        <location evidence="1">Membrane</location>
        <topology evidence="1">Lipid-anchor</topology>
    </subcellularLocation>
</comment>
<organism evidence="7 8">
    <name type="scientific">Epilithonimonas vandammei</name>
    <dbReference type="NCBI Taxonomy" id="2487072"/>
    <lineage>
        <taxon>Bacteria</taxon>
        <taxon>Pseudomonadati</taxon>
        <taxon>Bacteroidota</taxon>
        <taxon>Flavobacteriia</taxon>
        <taxon>Flavobacteriales</taxon>
        <taxon>Weeksellaceae</taxon>
        <taxon>Chryseobacterium group</taxon>
        <taxon>Epilithonimonas</taxon>
    </lineage>
</organism>
<evidence type="ECO:0000256" key="2">
    <source>
        <dbReference type="ARBA" id="ARBA00008973"/>
    </source>
</evidence>
<keyword evidence="8" id="KW-1185">Reference proteome</keyword>
<evidence type="ECO:0000313" key="7">
    <source>
        <dbReference type="EMBL" id="AZI38941.1"/>
    </source>
</evidence>
<dbReference type="PANTHER" id="PTHR30429">
    <property type="entry name" value="D-METHIONINE-BINDING LIPOPROTEIN METQ"/>
    <property type="match status" value="1"/>
</dbReference>
<dbReference type="Pfam" id="PF03180">
    <property type="entry name" value="Lipoprotein_9"/>
    <property type="match status" value="1"/>
</dbReference>
<dbReference type="RefSeq" id="WP_124801247.1">
    <property type="nucleotide sequence ID" value="NZ_CP034161.1"/>
</dbReference>
<reference evidence="8" key="1">
    <citation type="submission" date="2018-11" db="EMBL/GenBank/DDBJ databases">
        <title>Proposal to divide the Flavobacteriaceae and reorganize its genera based on Amino Acid Identity values calculated from whole genome sequences.</title>
        <authorList>
            <person name="Nicholson A.C."/>
            <person name="Gulvik C.A."/>
            <person name="Whitney A.M."/>
            <person name="Humrighouse B.W."/>
            <person name="Bell M."/>
            <person name="Holmes B."/>
            <person name="Steigerwalt A.B."/>
            <person name="Villarma A."/>
            <person name="Sheth M."/>
            <person name="Batra D."/>
            <person name="Pryor J."/>
            <person name="Bernardet J.-F."/>
            <person name="Hugo C."/>
            <person name="Kampfer P."/>
            <person name="Newman J.D."/>
            <person name="McQuiston J.R."/>
        </authorList>
    </citation>
    <scope>NUCLEOTIDE SEQUENCE [LARGE SCALE GENOMIC DNA]</scope>
    <source>
        <strain evidence="8">F5649</strain>
    </source>
</reference>
<keyword evidence="5" id="KW-0564">Palmitate</keyword>
<name>A0A3G8YCN2_9FLAO</name>
<protein>
    <submittedName>
        <fullName evidence="7">Uncharacterized protein</fullName>
    </submittedName>
</protein>
<evidence type="ECO:0000256" key="5">
    <source>
        <dbReference type="ARBA" id="ARBA00023139"/>
    </source>
</evidence>
<dbReference type="SUPFAM" id="SSF53850">
    <property type="entry name" value="Periplasmic binding protein-like II"/>
    <property type="match status" value="1"/>
</dbReference>
<gene>
    <name evidence="7" type="ORF">EIB74_02725</name>
</gene>
<accession>A0A3G8YCN2</accession>
<dbReference type="PANTHER" id="PTHR30429:SF1">
    <property type="entry name" value="D-METHIONINE-BINDING LIPOPROTEIN METQ-RELATED"/>
    <property type="match status" value="1"/>
</dbReference>
<evidence type="ECO:0000256" key="3">
    <source>
        <dbReference type="ARBA" id="ARBA00022729"/>
    </source>
</evidence>
<proteinExistence type="inferred from homology"/>
<sequence>MRTVEMQPELSGAHFFVLQKLGKKNSGNGARIKLPKSTNLKILELEAPQIPRVLEDKEVVLAIINNNFAAQAGLDPEKEGLFSEDKDSPYANLIVSREDNKNDEKVKKFVQAYQSPEVESAAKQTFKGGAVKAW</sequence>
<evidence type="ECO:0000313" key="8">
    <source>
        <dbReference type="Proteomes" id="UP000281810"/>
    </source>
</evidence>
<keyword evidence="6" id="KW-0449">Lipoprotein</keyword>
<comment type="similarity">
    <text evidence="2">Belongs to the NlpA lipoprotein family.</text>
</comment>
<keyword evidence="3" id="KW-0732">Signal</keyword>
<evidence type="ECO:0000256" key="1">
    <source>
        <dbReference type="ARBA" id="ARBA00004635"/>
    </source>
</evidence>
<dbReference type="GO" id="GO:0016020">
    <property type="term" value="C:membrane"/>
    <property type="evidence" value="ECO:0007669"/>
    <property type="project" value="UniProtKB-SubCell"/>
</dbReference>
<dbReference type="EMBL" id="CP034161">
    <property type="protein sequence ID" value="AZI38941.1"/>
    <property type="molecule type" value="Genomic_DNA"/>
</dbReference>
<keyword evidence="4" id="KW-0472">Membrane</keyword>
<evidence type="ECO:0000256" key="6">
    <source>
        <dbReference type="ARBA" id="ARBA00023288"/>
    </source>
</evidence>
<dbReference type="Gene3D" id="3.40.190.10">
    <property type="entry name" value="Periplasmic binding protein-like II"/>
    <property type="match status" value="2"/>
</dbReference>
<evidence type="ECO:0000256" key="4">
    <source>
        <dbReference type="ARBA" id="ARBA00023136"/>
    </source>
</evidence>
<dbReference type="AlphaFoldDB" id="A0A3G8YCN2"/>
<dbReference type="OrthoDB" id="9812878at2"/>
<dbReference type="Proteomes" id="UP000281810">
    <property type="component" value="Chromosome"/>
</dbReference>
<dbReference type="InterPro" id="IPR004872">
    <property type="entry name" value="Lipoprotein_NlpA"/>
</dbReference>